<feature type="transmembrane region" description="Helical" evidence="6">
    <location>
        <begin position="20"/>
        <end position="39"/>
    </location>
</feature>
<dbReference type="Pfam" id="PF04138">
    <property type="entry name" value="GtrA_DPMS_TM"/>
    <property type="match status" value="1"/>
</dbReference>
<reference evidence="8 9" key="1">
    <citation type="submission" date="2020-07" db="EMBL/GenBank/DDBJ databases">
        <title>Genomic Encyclopedia of Type Strains, Phase IV (KMG-IV): sequencing the most valuable type-strain genomes for metagenomic binning, comparative biology and taxonomic classification.</title>
        <authorList>
            <person name="Goeker M."/>
        </authorList>
    </citation>
    <scope>NUCLEOTIDE SEQUENCE [LARGE SCALE GENOMIC DNA]</scope>
    <source>
        <strain evidence="8 9">DSM 15730</strain>
    </source>
</reference>
<comment type="subcellular location">
    <subcellularLocation>
        <location evidence="1">Membrane</location>
        <topology evidence="1">Multi-pass membrane protein</topology>
    </subcellularLocation>
</comment>
<keyword evidence="5 6" id="KW-0472">Membrane</keyword>
<dbReference type="AlphaFoldDB" id="A0A7W0C049"/>
<evidence type="ECO:0000256" key="4">
    <source>
        <dbReference type="ARBA" id="ARBA00022989"/>
    </source>
</evidence>
<protein>
    <submittedName>
        <fullName evidence="8">Putative flippase GtrA</fullName>
    </submittedName>
</protein>
<keyword evidence="4 6" id="KW-1133">Transmembrane helix</keyword>
<gene>
    <name evidence="8" type="ORF">HNR31_001929</name>
</gene>
<evidence type="ECO:0000313" key="8">
    <source>
        <dbReference type="EMBL" id="MBA2875156.1"/>
    </source>
</evidence>
<evidence type="ECO:0000256" key="1">
    <source>
        <dbReference type="ARBA" id="ARBA00004141"/>
    </source>
</evidence>
<dbReference type="InterPro" id="IPR051401">
    <property type="entry name" value="GtrA_CellWall_Glycosyl"/>
</dbReference>
<dbReference type="PANTHER" id="PTHR38459:SF1">
    <property type="entry name" value="PROPHAGE BACTOPRENOL-LINKED GLUCOSE TRANSLOCASE HOMOLOG"/>
    <property type="match status" value="1"/>
</dbReference>
<feature type="transmembrane region" description="Helical" evidence="6">
    <location>
        <begin position="84"/>
        <end position="105"/>
    </location>
</feature>
<evidence type="ECO:0000256" key="3">
    <source>
        <dbReference type="ARBA" id="ARBA00022692"/>
    </source>
</evidence>
<keyword evidence="3 6" id="KW-0812">Transmembrane</keyword>
<proteinExistence type="inferred from homology"/>
<dbReference type="GO" id="GO:0000271">
    <property type="term" value="P:polysaccharide biosynthetic process"/>
    <property type="evidence" value="ECO:0007669"/>
    <property type="project" value="InterPro"/>
</dbReference>
<dbReference type="RefSeq" id="WP_374058301.1">
    <property type="nucleotide sequence ID" value="NZ_JACDUT010000005.1"/>
</dbReference>
<dbReference type="InterPro" id="IPR007267">
    <property type="entry name" value="GtrA_DPMS_TM"/>
</dbReference>
<accession>A0A7W0C049</accession>
<feature type="transmembrane region" description="Helical" evidence="6">
    <location>
        <begin position="45"/>
        <end position="63"/>
    </location>
</feature>
<evidence type="ECO:0000313" key="9">
    <source>
        <dbReference type="Proteomes" id="UP000523087"/>
    </source>
</evidence>
<dbReference type="EMBL" id="JACDUT010000005">
    <property type="protein sequence ID" value="MBA2875156.1"/>
    <property type="molecule type" value="Genomic_DNA"/>
</dbReference>
<comment type="caution">
    <text evidence="8">The sequence shown here is derived from an EMBL/GenBank/DDBJ whole genome shotgun (WGS) entry which is preliminary data.</text>
</comment>
<dbReference type="PANTHER" id="PTHR38459">
    <property type="entry name" value="PROPHAGE BACTOPRENOL-LINKED GLUCOSE TRANSLOCASE HOMOLOG"/>
    <property type="match status" value="1"/>
</dbReference>
<feature type="domain" description="GtrA/DPMS transmembrane" evidence="7">
    <location>
        <begin position="19"/>
        <end position="133"/>
    </location>
</feature>
<evidence type="ECO:0000259" key="7">
    <source>
        <dbReference type="Pfam" id="PF04138"/>
    </source>
</evidence>
<keyword evidence="9" id="KW-1185">Reference proteome</keyword>
<evidence type="ECO:0000256" key="2">
    <source>
        <dbReference type="ARBA" id="ARBA00009399"/>
    </source>
</evidence>
<evidence type="ECO:0000256" key="5">
    <source>
        <dbReference type="ARBA" id="ARBA00023136"/>
    </source>
</evidence>
<organism evidence="8 9">
    <name type="scientific">Thermaerobacillus caldiproteolyticus</name>
    <dbReference type="NCBI Taxonomy" id="247480"/>
    <lineage>
        <taxon>Bacteria</taxon>
        <taxon>Bacillati</taxon>
        <taxon>Bacillota</taxon>
        <taxon>Bacilli</taxon>
        <taxon>Bacillales</taxon>
        <taxon>Anoxybacillaceae</taxon>
        <taxon>Thermaerobacillus</taxon>
    </lineage>
</organism>
<feature type="transmembrane region" description="Helical" evidence="6">
    <location>
        <begin position="111"/>
        <end position="132"/>
    </location>
</feature>
<dbReference type="Proteomes" id="UP000523087">
    <property type="component" value="Unassembled WGS sequence"/>
</dbReference>
<name>A0A7W0C049_9BACL</name>
<dbReference type="GO" id="GO:0005886">
    <property type="term" value="C:plasma membrane"/>
    <property type="evidence" value="ECO:0007669"/>
    <property type="project" value="TreeGrafter"/>
</dbReference>
<evidence type="ECO:0000256" key="6">
    <source>
        <dbReference type="SAM" id="Phobius"/>
    </source>
</evidence>
<sequence length="144" mass="16729">MKRYYNMLNKQEKIGTLFRFCTVGVGNTLIDFGVFFLLASIGVPVWLAQGCSYIAGMLNSYVWNRVWTFRMKQQATIQEFFRFILTNFFSLGATFFFLYVCQQIWGWSLLISKMIATFGGIMINFIGSRLWVFQQSANEGNKQV</sequence>
<comment type="similarity">
    <text evidence="2">Belongs to the GtrA family.</text>
</comment>